<evidence type="ECO:0000256" key="1">
    <source>
        <dbReference type="SAM" id="MobiDB-lite"/>
    </source>
</evidence>
<dbReference type="HOGENOM" id="CLU_916045_0_0_1"/>
<dbReference type="Proteomes" id="UP000000305">
    <property type="component" value="Unassembled WGS sequence"/>
</dbReference>
<dbReference type="AlphaFoldDB" id="E9HLY1"/>
<protein>
    <submittedName>
        <fullName evidence="4">Uncharacterized protein</fullName>
    </submittedName>
</protein>
<dbReference type="EMBL" id="GL732682">
    <property type="protein sequence ID" value="EFX67255.1"/>
    <property type="molecule type" value="Genomic_DNA"/>
</dbReference>
<accession>E9HLY1</accession>
<feature type="signal peptide" evidence="3">
    <location>
        <begin position="1"/>
        <end position="17"/>
    </location>
</feature>
<evidence type="ECO:0000256" key="2">
    <source>
        <dbReference type="SAM" id="Phobius"/>
    </source>
</evidence>
<dbReference type="Pfam" id="PF07841">
    <property type="entry name" value="DM4_12"/>
    <property type="match status" value="1"/>
</dbReference>
<keyword evidence="3" id="KW-0732">Signal</keyword>
<dbReference type="eggNOG" id="ENOG502S2GN">
    <property type="taxonomic scope" value="Eukaryota"/>
</dbReference>
<dbReference type="OrthoDB" id="6356735at2759"/>
<organism evidence="4 5">
    <name type="scientific">Daphnia pulex</name>
    <name type="common">Water flea</name>
    <dbReference type="NCBI Taxonomy" id="6669"/>
    <lineage>
        <taxon>Eukaryota</taxon>
        <taxon>Metazoa</taxon>
        <taxon>Ecdysozoa</taxon>
        <taxon>Arthropoda</taxon>
        <taxon>Crustacea</taxon>
        <taxon>Branchiopoda</taxon>
        <taxon>Diplostraca</taxon>
        <taxon>Cladocera</taxon>
        <taxon>Anomopoda</taxon>
        <taxon>Daphniidae</taxon>
        <taxon>Daphnia</taxon>
    </lineage>
</organism>
<keyword evidence="2" id="KW-1133">Transmembrane helix</keyword>
<keyword evidence="2" id="KW-0472">Membrane</keyword>
<dbReference type="InParanoid" id="E9HLY1"/>
<dbReference type="InterPro" id="IPR006631">
    <property type="entry name" value="DM4_12"/>
</dbReference>
<evidence type="ECO:0000313" key="4">
    <source>
        <dbReference type="EMBL" id="EFX67255.1"/>
    </source>
</evidence>
<keyword evidence="5" id="KW-1185">Reference proteome</keyword>
<proteinExistence type="predicted"/>
<dbReference type="PhylomeDB" id="E9HLY1"/>
<evidence type="ECO:0000256" key="3">
    <source>
        <dbReference type="SAM" id="SignalP"/>
    </source>
</evidence>
<name>E9HLY1_DAPPU</name>
<gene>
    <name evidence="4" type="ORF">DAPPUDRAFT_261922</name>
</gene>
<feature type="transmembrane region" description="Helical" evidence="2">
    <location>
        <begin position="139"/>
        <end position="160"/>
    </location>
</feature>
<dbReference type="FunCoup" id="E9HLY1">
    <property type="interactions" value="19"/>
</dbReference>
<feature type="compositionally biased region" description="Polar residues" evidence="1">
    <location>
        <begin position="35"/>
        <end position="55"/>
    </location>
</feature>
<feature type="chain" id="PRO_5003241872" evidence="3">
    <location>
        <begin position="18"/>
        <end position="304"/>
    </location>
</feature>
<sequence length="304" mass="32339">MIDIKAVLLLVVIGSHGADLLGSVANRTSSRRESFSAQSDSYDPTISTSKAGGNLATSSKRKGKFFGLTTTAGSGNNLQLGLSFIGKKSNNVQPNLFLVPFLNIPFGASSTSSYYGSNYATTPSYGTSTSLLGVNSGSIIYAVIIGLAAIILIPLFIYSFTGVSTSPYGRSDDIQSILTNLASRVDDALQNQYDIDAPSCLQRALCSQITSSTKRMSEGTAGSFEKIIDGLASNSYLNALLSGTKVHEAISEARSGASCDTYFSKCPYSLNSINRSLADYAEKYVSQQENNEDFLDSFNDVPLE</sequence>
<evidence type="ECO:0000313" key="5">
    <source>
        <dbReference type="Proteomes" id="UP000000305"/>
    </source>
</evidence>
<keyword evidence="2" id="KW-0812">Transmembrane</keyword>
<dbReference type="KEGG" id="dpx:DAPPUDRAFT_261922"/>
<feature type="region of interest" description="Disordered" evidence="1">
    <location>
        <begin position="32"/>
        <end position="55"/>
    </location>
</feature>
<reference evidence="4 5" key="1">
    <citation type="journal article" date="2011" name="Science">
        <title>The ecoresponsive genome of Daphnia pulex.</title>
        <authorList>
            <person name="Colbourne J.K."/>
            <person name="Pfrender M.E."/>
            <person name="Gilbert D."/>
            <person name="Thomas W.K."/>
            <person name="Tucker A."/>
            <person name="Oakley T.H."/>
            <person name="Tokishita S."/>
            <person name="Aerts A."/>
            <person name="Arnold G.J."/>
            <person name="Basu M.K."/>
            <person name="Bauer D.J."/>
            <person name="Caceres C.E."/>
            <person name="Carmel L."/>
            <person name="Casola C."/>
            <person name="Choi J.H."/>
            <person name="Detter J.C."/>
            <person name="Dong Q."/>
            <person name="Dusheyko S."/>
            <person name="Eads B.D."/>
            <person name="Frohlich T."/>
            <person name="Geiler-Samerotte K.A."/>
            <person name="Gerlach D."/>
            <person name="Hatcher P."/>
            <person name="Jogdeo S."/>
            <person name="Krijgsveld J."/>
            <person name="Kriventseva E.V."/>
            <person name="Kultz D."/>
            <person name="Laforsch C."/>
            <person name="Lindquist E."/>
            <person name="Lopez J."/>
            <person name="Manak J.R."/>
            <person name="Muller J."/>
            <person name="Pangilinan J."/>
            <person name="Patwardhan R.P."/>
            <person name="Pitluck S."/>
            <person name="Pritham E.J."/>
            <person name="Rechtsteiner A."/>
            <person name="Rho M."/>
            <person name="Rogozin I.B."/>
            <person name="Sakarya O."/>
            <person name="Salamov A."/>
            <person name="Schaack S."/>
            <person name="Shapiro H."/>
            <person name="Shiga Y."/>
            <person name="Skalitzky C."/>
            <person name="Smith Z."/>
            <person name="Souvorov A."/>
            <person name="Sung W."/>
            <person name="Tang Z."/>
            <person name="Tsuchiya D."/>
            <person name="Tu H."/>
            <person name="Vos H."/>
            <person name="Wang M."/>
            <person name="Wolf Y.I."/>
            <person name="Yamagata H."/>
            <person name="Yamada T."/>
            <person name="Ye Y."/>
            <person name="Shaw J.R."/>
            <person name="Andrews J."/>
            <person name="Crease T.J."/>
            <person name="Tang H."/>
            <person name="Lucas S.M."/>
            <person name="Robertson H.M."/>
            <person name="Bork P."/>
            <person name="Koonin E.V."/>
            <person name="Zdobnov E.M."/>
            <person name="Grigoriev I.V."/>
            <person name="Lynch M."/>
            <person name="Boore J.L."/>
        </authorList>
    </citation>
    <scope>NUCLEOTIDE SEQUENCE [LARGE SCALE GENOMIC DNA]</scope>
</reference>